<keyword evidence="3" id="KW-1185">Reference proteome</keyword>
<reference evidence="2" key="1">
    <citation type="journal article" date="2020" name="Stud. Mycol.">
        <title>101 Dothideomycetes genomes: a test case for predicting lifestyles and emergence of pathogens.</title>
        <authorList>
            <person name="Haridas S."/>
            <person name="Albert R."/>
            <person name="Binder M."/>
            <person name="Bloem J."/>
            <person name="Labutti K."/>
            <person name="Salamov A."/>
            <person name="Andreopoulos B."/>
            <person name="Baker S."/>
            <person name="Barry K."/>
            <person name="Bills G."/>
            <person name="Bluhm B."/>
            <person name="Cannon C."/>
            <person name="Castanera R."/>
            <person name="Culley D."/>
            <person name="Daum C."/>
            <person name="Ezra D."/>
            <person name="Gonzalez J."/>
            <person name="Henrissat B."/>
            <person name="Kuo A."/>
            <person name="Liang C."/>
            <person name="Lipzen A."/>
            <person name="Lutzoni F."/>
            <person name="Magnuson J."/>
            <person name="Mondo S."/>
            <person name="Nolan M."/>
            <person name="Ohm R."/>
            <person name="Pangilinan J."/>
            <person name="Park H.-J."/>
            <person name="Ramirez L."/>
            <person name="Alfaro M."/>
            <person name="Sun H."/>
            <person name="Tritt A."/>
            <person name="Yoshinaga Y."/>
            <person name="Zwiers L.-H."/>
            <person name="Turgeon B."/>
            <person name="Goodwin S."/>
            <person name="Spatafora J."/>
            <person name="Crous P."/>
            <person name="Grigoriev I."/>
        </authorList>
    </citation>
    <scope>NUCLEOTIDE SEQUENCE</scope>
    <source>
        <strain evidence="2">CBS 269.34</strain>
    </source>
</reference>
<dbReference type="EMBL" id="MU004190">
    <property type="protein sequence ID" value="KAF2494797.1"/>
    <property type="molecule type" value="Genomic_DNA"/>
</dbReference>
<gene>
    <name evidence="2" type="ORF">BU16DRAFT_540045</name>
</gene>
<evidence type="ECO:0000313" key="3">
    <source>
        <dbReference type="Proteomes" id="UP000799750"/>
    </source>
</evidence>
<feature type="region of interest" description="Disordered" evidence="1">
    <location>
        <begin position="1"/>
        <end position="131"/>
    </location>
</feature>
<organism evidence="2 3">
    <name type="scientific">Lophium mytilinum</name>
    <dbReference type="NCBI Taxonomy" id="390894"/>
    <lineage>
        <taxon>Eukaryota</taxon>
        <taxon>Fungi</taxon>
        <taxon>Dikarya</taxon>
        <taxon>Ascomycota</taxon>
        <taxon>Pezizomycotina</taxon>
        <taxon>Dothideomycetes</taxon>
        <taxon>Pleosporomycetidae</taxon>
        <taxon>Mytilinidiales</taxon>
        <taxon>Mytilinidiaceae</taxon>
        <taxon>Lophium</taxon>
    </lineage>
</organism>
<dbReference type="Proteomes" id="UP000799750">
    <property type="component" value="Unassembled WGS sequence"/>
</dbReference>
<name>A0A6A6QV48_9PEZI</name>
<accession>A0A6A6QV48</accession>
<dbReference type="AlphaFoldDB" id="A0A6A6QV48"/>
<evidence type="ECO:0000256" key="1">
    <source>
        <dbReference type="SAM" id="MobiDB-lite"/>
    </source>
</evidence>
<evidence type="ECO:0000313" key="2">
    <source>
        <dbReference type="EMBL" id="KAF2494797.1"/>
    </source>
</evidence>
<sequence length="177" mass="19059">MCYCDRSSSSAPPSSQRHKSRRASGSGHHSHSQRERGGKRRHSHPAGQARPSGSRNPNKSKDAGPTGGVPSWQPRPGELGNARPAQRPPKPSKGRIPVPNEFRPHGQNARGQGRESKPVARPTRSPSPAALTVIADINMGNNFHNSRSENTRTGLSEARAAIPLRNLTPEIAPSEVF</sequence>
<proteinExistence type="predicted"/>
<protein>
    <submittedName>
        <fullName evidence="2">Uncharacterized protein</fullName>
    </submittedName>
</protein>